<dbReference type="RefSeq" id="WP_244901273.1">
    <property type="nucleotide sequence ID" value="NZ_BEWP01000001.1"/>
</dbReference>
<reference evidence="3" key="1">
    <citation type="journal article" date="2019" name="Int. J. Syst. Evol. Microbiol.">
        <title>The Global Catalogue of Microorganisms (GCM) 10K type strain sequencing project: providing services to taxonomists for standard genome sequencing and annotation.</title>
        <authorList>
            <consortium name="The Broad Institute Genomics Platform"/>
            <consortium name="The Broad Institute Genome Sequencing Center for Infectious Disease"/>
            <person name="Wu L."/>
            <person name="Ma J."/>
        </authorList>
    </citation>
    <scope>NUCLEOTIDE SEQUENCE [LARGE SCALE GENOMIC DNA]</scope>
    <source>
        <strain evidence="3">NBRC 3266</strain>
    </source>
</reference>
<dbReference type="CDD" id="cd06578">
    <property type="entry name" value="HemD"/>
    <property type="match status" value="1"/>
</dbReference>
<gene>
    <name evidence="2" type="ORF">GCM10007870_02500</name>
</gene>
<accession>A0ABQ5WPU2</accession>
<dbReference type="InterPro" id="IPR036108">
    <property type="entry name" value="4pyrrol_syn_uPrphyn_synt_sf"/>
</dbReference>
<dbReference type="GO" id="GO:0032259">
    <property type="term" value="P:methylation"/>
    <property type="evidence" value="ECO:0007669"/>
    <property type="project" value="UniProtKB-KW"/>
</dbReference>
<name>A0ABQ5WPU2_9PROT</name>
<dbReference type="GO" id="GO:0008168">
    <property type="term" value="F:methyltransferase activity"/>
    <property type="evidence" value="ECO:0007669"/>
    <property type="project" value="UniProtKB-KW"/>
</dbReference>
<sequence>MDRVVLVTRPEPGLSATMAEVRALGWQAIACPMLDITTLAPVAPENFRAVLVTSANALPALRDWPKDRLLVAVGSQTAARARQAGFIHVEAADGDALALTAFCRMRGITGADVLLASGEGYGLDLARNLEVQRAEVYVACKRMTLPEDATAALRERRVDSVLLYSGKTAEAFRDALGAEDLTALSAVRALCLSEAIAARLNHKEWRAVMWADPLEQLGPAV</sequence>
<evidence type="ECO:0000313" key="3">
    <source>
        <dbReference type="Proteomes" id="UP001156629"/>
    </source>
</evidence>
<dbReference type="Proteomes" id="UP001156629">
    <property type="component" value="Unassembled WGS sequence"/>
</dbReference>
<proteinExistence type="predicted"/>
<feature type="domain" description="Tetrapyrrole biosynthesis uroporphyrinogen III synthase" evidence="1">
    <location>
        <begin position="18"/>
        <end position="211"/>
    </location>
</feature>
<keyword evidence="2" id="KW-0489">Methyltransferase</keyword>
<dbReference type="EMBL" id="BSNV01000002">
    <property type="protein sequence ID" value="GLQ64666.1"/>
    <property type="molecule type" value="Genomic_DNA"/>
</dbReference>
<protein>
    <submittedName>
        <fullName evidence="2">Uroporphyrinogen III methyltransferase</fullName>
    </submittedName>
</protein>
<dbReference type="SUPFAM" id="SSF69618">
    <property type="entry name" value="HemD-like"/>
    <property type="match status" value="1"/>
</dbReference>
<keyword evidence="2" id="KW-0808">Transferase</keyword>
<dbReference type="GeneID" id="76193368"/>
<dbReference type="Pfam" id="PF02602">
    <property type="entry name" value="HEM4"/>
    <property type="match status" value="1"/>
</dbReference>
<comment type="caution">
    <text evidence="2">The sequence shown here is derived from an EMBL/GenBank/DDBJ whole genome shotgun (WGS) entry which is preliminary data.</text>
</comment>
<dbReference type="Gene3D" id="3.40.50.10090">
    <property type="match status" value="2"/>
</dbReference>
<organism evidence="2 3">
    <name type="scientific">Gluconobacter kondonii</name>
    <dbReference type="NCBI Taxonomy" id="941463"/>
    <lineage>
        <taxon>Bacteria</taxon>
        <taxon>Pseudomonadati</taxon>
        <taxon>Pseudomonadota</taxon>
        <taxon>Alphaproteobacteria</taxon>
        <taxon>Acetobacterales</taxon>
        <taxon>Acetobacteraceae</taxon>
        <taxon>Gluconobacter</taxon>
    </lineage>
</organism>
<keyword evidence="3" id="KW-1185">Reference proteome</keyword>
<evidence type="ECO:0000259" key="1">
    <source>
        <dbReference type="Pfam" id="PF02602"/>
    </source>
</evidence>
<evidence type="ECO:0000313" key="2">
    <source>
        <dbReference type="EMBL" id="GLQ64666.1"/>
    </source>
</evidence>
<dbReference type="InterPro" id="IPR003754">
    <property type="entry name" value="4pyrrol_synth_uPrphyn_synth"/>
</dbReference>